<feature type="compositionally biased region" description="Basic and acidic residues" evidence="1">
    <location>
        <begin position="76"/>
        <end position="91"/>
    </location>
</feature>
<proteinExistence type="predicted"/>
<dbReference type="EMBL" id="BPPX01000046">
    <property type="protein sequence ID" value="GJC89885.1"/>
    <property type="molecule type" value="Genomic_DNA"/>
</dbReference>
<evidence type="ECO:0000313" key="3">
    <source>
        <dbReference type="Proteomes" id="UP001055172"/>
    </source>
</evidence>
<accession>A0AA37GYW8</accession>
<name>A0AA37GYW8_9PEZI</name>
<gene>
    <name evidence="2" type="ORF">ColLi_12723</name>
</gene>
<comment type="caution">
    <text evidence="2">The sequence shown here is derived from an EMBL/GenBank/DDBJ whole genome shotgun (WGS) entry which is preliminary data.</text>
</comment>
<evidence type="ECO:0000313" key="2">
    <source>
        <dbReference type="EMBL" id="GJC89885.1"/>
    </source>
</evidence>
<feature type="region of interest" description="Disordered" evidence="1">
    <location>
        <begin position="1"/>
        <end position="91"/>
    </location>
</feature>
<sequence length="91" mass="10458">MSERHDLRSSCKKGNSLRPAPSRRRKTSNTKEQHEFAGRIPEHPLPDPVPQISHFQPKLGDHKPDAKMMPVSKAEPTARKKVEKPLLERYI</sequence>
<dbReference type="AlphaFoldDB" id="A0AA37GYW8"/>
<keyword evidence="3" id="KW-1185">Reference proteome</keyword>
<organism evidence="2 3">
    <name type="scientific">Colletotrichum liriopes</name>
    <dbReference type="NCBI Taxonomy" id="708192"/>
    <lineage>
        <taxon>Eukaryota</taxon>
        <taxon>Fungi</taxon>
        <taxon>Dikarya</taxon>
        <taxon>Ascomycota</taxon>
        <taxon>Pezizomycotina</taxon>
        <taxon>Sordariomycetes</taxon>
        <taxon>Hypocreomycetidae</taxon>
        <taxon>Glomerellales</taxon>
        <taxon>Glomerellaceae</taxon>
        <taxon>Colletotrichum</taxon>
        <taxon>Colletotrichum spaethianum species complex</taxon>
    </lineage>
</organism>
<protein>
    <submittedName>
        <fullName evidence="2">Uncharacterized protein</fullName>
    </submittedName>
</protein>
<reference evidence="2 3" key="1">
    <citation type="submission" date="2021-07" db="EMBL/GenBank/DDBJ databases">
        <title>Genome data of Colletotrichum spaethianum.</title>
        <authorList>
            <person name="Utami Y.D."/>
            <person name="Hiruma K."/>
        </authorList>
    </citation>
    <scope>NUCLEOTIDE SEQUENCE [LARGE SCALE GENOMIC DNA]</scope>
    <source>
        <strain evidence="2 3">MAFF 242679</strain>
    </source>
</reference>
<dbReference type="Proteomes" id="UP001055172">
    <property type="component" value="Unassembled WGS sequence"/>
</dbReference>
<evidence type="ECO:0000256" key="1">
    <source>
        <dbReference type="SAM" id="MobiDB-lite"/>
    </source>
</evidence>
<feature type="compositionally biased region" description="Basic and acidic residues" evidence="1">
    <location>
        <begin position="29"/>
        <end position="45"/>
    </location>
</feature>